<dbReference type="PANTHER" id="PTHR43744:SF12">
    <property type="entry name" value="ABC TRANSPORTER PERMEASE PROTEIN MG189-RELATED"/>
    <property type="match status" value="1"/>
</dbReference>
<dbReference type="InterPro" id="IPR000515">
    <property type="entry name" value="MetI-like"/>
</dbReference>
<comment type="similarity">
    <text evidence="7">Belongs to the binding-protein-dependent transport system permease family.</text>
</comment>
<dbReference type="CDD" id="cd06261">
    <property type="entry name" value="TM_PBP2"/>
    <property type="match status" value="1"/>
</dbReference>
<dbReference type="InterPro" id="IPR035906">
    <property type="entry name" value="MetI-like_sf"/>
</dbReference>
<dbReference type="PANTHER" id="PTHR43744">
    <property type="entry name" value="ABC TRANSPORTER PERMEASE PROTEIN MG189-RELATED-RELATED"/>
    <property type="match status" value="1"/>
</dbReference>
<feature type="transmembrane region" description="Helical" evidence="7">
    <location>
        <begin position="12"/>
        <end position="37"/>
    </location>
</feature>
<organism evidence="8 9">
    <name type="scientific">Paenibacillus baekrokdamisoli</name>
    <dbReference type="NCBI Taxonomy" id="1712516"/>
    <lineage>
        <taxon>Bacteria</taxon>
        <taxon>Bacillati</taxon>
        <taxon>Bacillota</taxon>
        <taxon>Bacilli</taxon>
        <taxon>Bacillales</taxon>
        <taxon>Paenibacillaceae</taxon>
        <taxon>Paenibacillus</taxon>
    </lineage>
</organism>
<keyword evidence="2 7" id="KW-0813">Transport</keyword>
<protein>
    <submittedName>
        <fullName evidence="8">Uncharacterized protein</fullName>
    </submittedName>
</protein>
<dbReference type="GO" id="GO:0055085">
    <property type="term" value="P:transmembrane transport"/>
    <property type="evidence" value="ECO:0007669"/>
    <property type="project" value="InterPro"/>
</dbReference>
<evidence type="ECO:0000313" key="9">
    <source>
        <dbReference type="Proteomes" id="UP000275368"/>
    </source>
</evidence>
<keyword evidence="5 7" id="KW-1133">Transmembrane helix</keyword>
<comment type="subcellular location">
    <subcellularLocation>
        <location evidence="1 7">Cell membrane</location>
        <topology evidence="1 7">Multi-pass membrane protein</topology>
    </subcellularLocation>
</comment>
<evidence type="ECO:0000256" key="7">
    <source>
        <dbReference type="RuleBase" id="RU363032"/>
    </source>
</evidence>
<name>A0A3G9JF80_9BACL</name>
<keyword evidence="6 7" id="KW-0472">Membrane</keyword>
<feature type="transmembrane region" description="Helical" evidence="7">
    <location>
        <begin position="351"/>
        <end position="373"/>
    </location>
</feature>
<evidence type="ECO:0000256" key="3">
    <source>
        <dbReference type="ARBA" id="ARBA00022475"/>
    </source>
</evidence>
<dbReference type="SUPFAM" id="SSF161098">
    <property type="entry name" value="MetI-like"/>
    <property type="match status" value="1"/>
</dbReference>
<dbReference type="GO" id="GO:0005886">
    <property type="term" value="C:plasma membrane"/>
    <property type="evidence" value="ECO:0007669"/>
    <property type="project" value="UniProtKB-SubCell"/>
</dbReference>
<evidence type="ECO:0000256" key="1">
    <source>
        <dbReference type="ARBA" id="ARBA00004651"/>
    </source>
</evidence>
<keyword evidence="9" id="KW-1185">Reference proteome</keyword>
<evidence type="ECO:0000313" key="8">
    <source>
        <dbReference type="EMBL" id="BBH24561.1"/>
    </source>
</evidence>
<dbReference type="KEGG" id="pbk:Back11_59060"/>
<evidence type="ECO:0000256" key="5">
    <source>
        <dbReference type="ARBA" id="ARBA00022989"/>
    </source>
</evidence>
<feature type="transmembrane region" description="Helical" evidence="7">
    <location>
        <begin position="273"/>
        <end position="297"/>
    </location>
</feature>
<dbReference type="OrthoDB" id="2527574at2"/>
<keyword evidence="3" id="KW-1003">Cell membrane</keyword>
<dbReference type="PROSITE" id="PS50928">
    <property type="entry name" value="ABC_TM1"/>
    <property type="match status" value="1"/>
</dbReference>
<evidence type="ECO:0000256" key="4">
    <source>
        <dbReference type="ARBA" id="ARBA00022692"/>
    </source>
</evidence>
<dbReference type="RefSeq" id="WP_125664863.1">
    <property type="nucleotide sequence ID" value="NZ_AP019308.1"/>
</dbReference>
<reference evidence="8 9" key="1">
    <citation type="submission" date="2018-11" db="EMBL/GenBank/DDBJ databases">
        <title>Complete genome sequence of Paenibacillus baekrokdamisoli strain KCTC 33723.</title>
        <authorList>
            <person name="Kang S.W."/>
            <person name="Lee K.C."/>
            <person name="Kim K.K."/>
            <person name="Kim J.S."/>
            <person name="Kim D.S."/>
            <person name="Ko S.H."/>
            <person name="Yang S.H."/>
            <person name="Lee J.S."/>
        </authorList>
    </citation>
    <scope>NUCLEOTIDE SEQUENCE [LARGE SCALE GENOMIC DNA]</scope>
    <source>
        <strain evidence="8 9">KCTC 33723</strain>
    </source>
</reference>
<dbReference type="Gene3D" id="1.10.3720.10">
    <property type="entry name" value="MetI-like"/>
    <property type="match status" value="1"/>
</dbReference>
<dbReference type="Pfam" id="PF00528">
    <property type="entry name" value="BPD_transp_1"/>
    <property type="match status" value="1"/>
</dbReference>
<feature type="transmembrane region" description="Helical" evidence="7">
    <location>
        <begin position="309"/>
        <end position="330"/>
    </location>
</feature>
<dbReference type="EMBL" id="AP019308">
    <property type="protein sequence ID" value="BBH24561.1"/>
    <property type="molecule type" value="Genomic_DNA"/>
</dbReference>
<dbReference type="Proteomes" id="UP000275368">
    <property type="component" value="Chromosome"/>
</dbReference>
<sequence>MKSNRIREKGAVSLKVTAYIITIVFIAVSLIPLAWMLSSSLKDGKSIYSLPPKWIPSIPQTVSIMIDYSGNTAGDDKSFYELEAAKATWFTWRKFQNEAIGEMHIIGTKDGKKIFEATTPSYLFTAGKPKVVPAQVFTDEMMKLKLQTIRDSRYTKYTEYAGGVSLDKAEEQIVREGSVSELSTGNQMTQIAGFLKESTFMKGSLQAIKQTDNWARLFDNYRVIWKTRGGDSGVGLLTYIGNSLFVTTATILLHIMIGGMASYALSRLVSKKWGIVLTMFFVATIMIPEIAVLVPLYLTIVKLGLVDTLWGIILPHSAWGIIIFLFKGFFDQLPGELLQAARIDGSSEYRIYFTMIIPLSLPIFTTVSVMSFMGTWNEFLWPLVVARKEEVWTLTVALNDFTNNQAMGPQIVMSTLMIATIPLLIVFASCQKLIERGVAWTGVKG</sequence>
<gene>
    <name evidence="8" type="ORF">Back11_59060</name>
</gene>
<keyword evidence="4 7" id="KW-0812">Transmembrane</keyword>
<feature type="transmembrane region" description="Helical" evidence="7">
    <location>
        <begin position="411"/>
        <end position="430"/>
    </location>
</feature>
<feature type="transmembrane region" description="Helical" evidence="7">
    <location>
        <begin position="244"/>
        <end position="266"/>
    </location>
</feature>
<proteinExistence type="inferred from homology"/>
<evidence type="ECO:0000256" key="2">
    <source>
        <dbReference type="ARBA" id="ARBA00022448"/>
    </source>
</evidence>
<accession>A0A3G9JF80</accession>
<evidence type="ECO:0000256" key="6">
    <source>
        <dbReference type="ARBA" id="ARBA00023136"/>
    </source>
</evidence>
<dbReference type="AlphaFoldDB" id="A0A3G9JF80"/>